<dbReference type="RefSeq" id="XP_056538652.1">
    <property type="nucleotide sequence ID" value="XM_056692695.1"/>
</dbReference>
<evidence type="ECO:0000256" key="6">
    <source>
        <dbReference type="ARBA" id="ARBA00014931"/>
    </source>
</evidence>
<comment type="similarity">
    <text evidence="4">Belongs to the choline monooxygenase family.</text>
</comment>
<dbReference type="Pfam" id="PF00355">
    <property type="entry name" value="Rieske"/>
    <property type="match status" value="1"/>
</dbReference>
<dbReference type="InterPro" id="IPR017941">
    <property type="entry name" value="Rieske_2Fe-2S"/>
</dbReference>
<evidence type="ECO:0000313" key="15">
    <source>
        <dbReference type="Proteomes" id="UP001149163"/>
    </source>
</evidence>
<organism evidence="14 15">
    <name type="scientific">Penicillium canariense</name>
    <dbReference type="NCBI Taxonomy" id="189055"/>
    <lineage>
        <taxon>Eukaryota</taxon>
        <taxon>Fungi</taxon>
        <taxon>Dikarya</taxon>
        <taxon>Ascomycota</taxon>
        <taxon>Pezizomycotina</taxon>
        <taxon>Eurotiomycetes</taxon>
        <taxon>Eurotiomycetidae</taxon>
        <taxon>Eurotiales</taxon>
        <taxon>Aspergillaceae</taxon>
        <taxon>Penicillium</taxon>
    </lineage>
</organism>
<evidence type="ECO:0000256" key="11">
    <source>
        <dbReference type="ARBA" id="ARBA00023014"/>
    </source>
</evidence>
<dbReference type="Gene3D" id="2.102.10.10">
    <property type="entry name" value="Rieske [2Fe-2S] iron-sulphur domain"/>
    <property type="match status" value="1"/>
</dbReference>
<reference evidence="14" key="2">
    <citation type="journal article" date="2023" name="IMA Fungus">
        <title>Comparative genomic study of the Penicillium genus elucidates a diverse pangenome and 15 lateral gene transfer events.</title>
        <authorList>
            <person name="Petersen C."/>
            <person name="Sorensen T."/>
            <person name="Nielsen M.R."/>
            <person name="Sondergaard T.E."/>
            <person name="Sorensen J.L."/>
            <person name="Fitzpatrick D.A."/>
            <person name="Frisvad J.C."/>
            <person name="Nielsen K.L."/>
        </authorList>
    </citation>
    <scope>NUCLEOTIDE SEQUENCE</scope>
    <source>
        <strain evidence="14">IBT 26290</strain>
    </source>
</reference>
<evidence type="ECO:0000256" key="5">
    <source>
        <dbReference type="ARBA" id="ARBA00012763"/>
    </source>
</evidence>
<dbReference type="OrthoDB" id="426882at2759"/>
<evidence type="ECO:0000313" key="14">
    <source>
        <dbReference type="EMBL" id="KAJ5151319.1"/>
    </source>
</evidence>
<proteinExistence type="inferred from homology"/>
<evidence type="ECO:0000256" key="2">
    <source>
        <dbReference type="ARBA" id="ARBA00002149"/>
    </source>
</evidence>
<dbReference type="EMBL" id="JAPQKN010000008">
    <property type="protein sequence ID" value="KAJ5151319.1"/>
    <property type="molecule type" value="Genomic_DNA"/>
</dbReference>
<keyword evidence="9" id="KW-0560">Oxidoreductase</keyword>
<feature type="domain" description="Rieske" evidence="13">
    <location>
        <begin position="55"/>
        <end position="162"/>
    </location>
</feature>
<comment type="catalytic activity">
    <reaction evidence="12">
        <text>choline + 2 reduced [2Fe-2S]-[ferredoxin] + O2 + 2 H(+) = betaine aldehyde hydrate + 2 oxidized [2Fe-2S]-[ferredoxin] + H2O</text>
        <dbReference type="Rhea" id="RHEA:17769"/>
        <dbReference type="Rhea" id="RHEA-COMP:10000"/>
        <dbReference type="Rhea" id="RHEA-COMP:10001"/>
        <dbReference type="ChEBI" id="CHEBI:15354"/>
        <dbReference type="ChEBI" id="CHEBI:15377"/>
        <dbReference type="ChEBI" id="CHEBI:15378"/>
        <dbReference type="ChEBI" id="CHEBI:15379"/>
        <dbReference type="ChEBI" id="CHEBI:15870"/>
        <dbReference type="ChEBI" id="CHEBI:33737"/>
        <dbReference type="ChEBI" id="CHEBI:33738"/>
        <dbReference type="EC" id="1.14.15.7"/>
    </reaction>
</comment>
<dbReference type="Proteomes" id="UP001149163">
    <property type="component" value="Unassembled WGS sequence"/>
</dbReference>
<dbReference type="AlphaFoldDB" id="A0A9W9HPG4"/>
<dbReference type="CDD" id="cd00680">
    <property type="entry name" value="RHO_alpha_C"/>
    <property type="match status" value="1"/>
</dbReference>
<keyword evidence="10" id="KW-0408">Iron</keyword>
<evidence type="ECO:0000256" key="3">
    <source>
        <dbReference type="ARBA" id="ARBA00004866"/>
    </source>
</evidence>
<dbReference type="PROSITE" id="PS51296">
    <property type="entry name" value="RIESKE"/>
    <property type="match status" value="1"/>
</dbReference>
<evidence type="ECO:0000256" key="10">
    <source>
        <dbReference type="ARBA" id="ARBA00023004"/>
    </source>
</evidence>
<dbReference type="InterPro" id="IPR001663">
    <property type="entry name" value="Rng_hydr_dOase-A"/>
</dbReference>
<reference evidence="14" key="1">
    <citation type="submission" date="2022-11" db="EMBL/GenBank/DDBJ databases">
        <authorList>
            <person name="Petersen C."/>
        </authorList>
    </citation>
    <scope>NUCLEOTIDE SEQUENCE</scope>
    <source>
        <strain evidence="14">IBT 26290</strain>
    </source>
</reference>
<keyword evidence="7" id="KW-0001">2Fe-2S</keyword>
<dbReference type="SUPFAM" id="SSF50022">
    <property type="entry name" value="ISP domain"/>
    <property type="match status" value="1"/>
</dbReference>
<keyword evidence="8" id="KW-0479">Metal-binding</keyword>
<dbReference type="SUPFAM" id="SSF55961">
    <property type="entry name" value="Bet v1-like"/>
    <property type="match status" value="1"/>
</dbReference>
<comment type="cofactor">
    <cofactor evidence="1">
        <name>Fe cation</name>
        <dbReference type="ChEBI" id="CHEBI:24875"/>
    </cofactor>
</comment>
<keyword evidence="11" id="KW-0411">Iron-sulfur</keyword>
<protein>
    <recommendedName>
        <fullName evidence="6">Choline monooxygenase, chloroplastic</fullName>
        <ecNumber evidence="5">1.14.15.7</ecNumber>
    </recommendedName>
</protein>
<comment type="caution">
    <text evidence="14">The sequence shown here is derived from an EMBL/GenBank/DDBJ whole genome shotgun (WGS) entry which is preliminary data.</text>
</comment>
<comment type="pathway">
    <text evidence="3">Amine and polyamine biosynthesis; betaine biosynthesis via choline pathway; betaine aldehyde from choline (monooxygenase route): step 1/1.</text>
</comment>
<evidence type="ECO:0000256" key="12">
    <source>
        <dbReference type="ARBA" id="ARBA00049097"/>
    </source>
</evidence>
<dbReference type="Gene3D" id="3.90.380.10">
    <property type="entry name" value="Naphthalene 1,2-dioxygenase Alpha Subunit, Chain A, domain 1"/>
    <property type="match status" value="2"/>
</dbReference>
<dbReference type="GO" id="GO:0005506">
    <property type="term" value="F:iron ion binding"/>
    <property type="evidence" value="ECO:0007669"/>
    <property type="project" value="InterPro"/>
</dbReference>
<dbReference type="InterPro" id="IPR036922">
    <property type="entry name" value="Rieske_2Fe-2S_sf"/>
</dbReference>
<dbReference type="GO" id="GO:0051537">
    <property type="term" value="F:2 iron, 2 sulfur cluster binding"/>
    <property type="evidence" value="ECO:0007669"/>
    <property type="project" value="UniProtKB-KW"/>
</dbReference>
<keyword evidence="15" id="KW-1185">Reference proteome</keyword>
<dbReference type="GO" id="GO:0019133">
    <property type="term" value="F:choline monooxygenase activity"/>
    <property type="evidence" value="ECO:0007669"/>
    <property type="project" value="UniProtKB-EC"/>
</dbReference>
<dbReference type="PRINTS" id="PR00090">
    <property type="entry name" value="RNGDIOXGNASE"/>
</dbReference>
<dbReference type="CDD" id="cd03469">
    <property type="entry name" value="Rieske_RO_Alpha_N"/>
    <property type="match status" value="1"/>
</dbReference>
<dbReference type="EC" id="1.14.15.7" evidence="5"/>
<dbReference type="PANTHER" id="PTHR43756:SF5">
    <property type="entry name" value="CHOLINE MONOOXYGENASE, CHLOROPLASTIC"/>
    <property type="match status" value="1"/>
</dbReference>
<evidence type="ECO:0000256" key="9">
    <source>
        <dbReference type="ARBA" id="ARBA00023002"/>
    </source>
</evidence>
<sequence length="435" mass="48728">MSAILKSDLGFEEAAGVKSSKDESSPLTALPLSWYTAPEIYELERRAVFSRNWLLTTHSLRFSKTGDWLRYNVAGFSFILVRNKEGAVNAFHNVCRHRAFPVVTEDGGTSRIFSCKYHGWSYGLNGKLAKAPGYQDLEGFDKSKNGLLPIHVHTDVNGFIWVNLDGSEKPEISWEDESKGIDPQSRFQAFNFEDYTFNHTWEMDGEYNWKILADKYNERHNGQTPRLDVPCGAGLSSDSDENTQSGSIIHEPNTTPAQHGLKIASTYYFPNATMTVSPNVFVMQRLVPTAPTSCSMRFEVYRNKNATDEDFELVNSMLKRIVSEDKTLGVNIQQNLNTSGVINGEPHPRLEDSPLNFQTVVKDIVIDFHKREEEVGHEIWPSRQTLPSEAKTSQDDIDFCSKLQNQSQANADCSSQVGGCRGGVACQSGNEALAY</sequence>
<dbReference type="Pfam" id="PF00848">
    <property type="entry name" value="Ring_hydroxyl_A"/>
    <property type="match status" value="1"/>
</dbReference>
<accession>A0A9W9HPG4</accession>
<name>A0A9W9HPG4_9EURO</name>
<evidence type="ECO:0000256" key="7">
    <source>
        <dbReference type="ARBA" id="ARBA00022714"/>
    </source>
</evidence>
<dbReference type="GeneID" id="81431871"/>
<evidence type="ECO:0000259" key="13">
    <source>
        <dbReference type="PROSITE" id="PS51296"/>
    </source>
</evidence>
<evidence type="ECO:0000256" key="1">
    <source>
        <dbReference type="ARBA" id="ARBA00001962"/>
    </source>
</evidence>
<dbReference type="PANTHER" id="PTHR43756">
    <property type="entry name" value="CHOLINE MONOOXYGENASE, CHLOROPLASTIC"/>
    <property type="match status" value="1"/>
</dbReference>
<evidence type="ECO:0000256" key="8">
    <source>
        <dbReference type="ARBA" id="ARBA00022723"/>
    </source>
</evidence>
<comment type="function">
    <text evidence="2">Catalyzes the first step of the osmoprotectant glycine betaine synthesis.</text>
</comment>
<evidence type="ECO:0000256" key="4">
    <source>
        <dbReference type="ARBA" id="ARBA00010848"/>
    </source>
</evidence>
<dbReference type="InterPro" id="IPR015879">
    <property type="entry name" value="Ring_hydroxy_dOase_asu_C_dom"/>
</dbReference>
<gene>
    <name evidence="14" type="ORF">N7482_010571</name>
</gene>